<proteinExistence type="predicted"/>
<evidence type="ECO:0000313" key="1">
    <source>
        <dbReference type="EMBL" id="MBI5167864.1"/>
    </source>
</evidence>
<dbReference type="PANTHER" id="PTHR35850:SF2">
    <property type="entry name" value="TYPE VI SECRETION SYSTEM CONTRACTILE SHEATH SMALL SUBUNIT"/>
    <property type="match status" value="1"/>
</dbReference>
<dbReference type="NCBIfam" id="TIGR03358">
    <property type="entry name" value="VI_chp_5"/>
    <property type="match status" value="1"/>
</dbReference>
<dbReference type="PIRSF" id="PIRSF028301">
    <property type="entry name" value="UCP028301"/>
    <property type="match status" value="1"/>
</dbReference>
<dbReference type="Proteomes" id="UP000696931">
    <property type="component" value="Unassembled WGS sequence"/>
</dbReference>
<evidence type="ECO:0000313" key="2">
    <source>
        <dbReference type="Proteomes" id="UP000696931"/>
    </source>
</evidence>
<protein>
    <submittedName>
        <fullName evidence="1">Type VI secretion system contractile sheath small subunit</fullName>
    </submittedName>
</protein>
<dbReference type="AlphaFoldDB" id="A0A933W8Y9"/>
<comment type="caution">
    <text evidence="1">The sequence shown here is derived from an EMBL/GenBank/DDBJ whole genome shotgun (WGS) entry which is preliminary data.</text>
</comment>
<name>A0A933W8Y9_UNCEI</name>
<dbReference type="InterPro" id="IPR008312">
    <property type="entry name" value="T6SS_TssB1"/>
</dbReference>
<reference evidence="1" key="1">
    <citation type="submission" date="2020-07" db="EMBL/GenBank/DDBJ databases">
        <title>Huge and variable diversity of episymbiotic CPR bacteria and DPANN archaea in groundwater ecosystems.</title>
        <authorList>
            <person name="He C.Y."/>
            <person name="Keren R."/>
            <person name="Whittaker M."/>
            <person name="Farag I.F."/>
            <person name="Doudna J."/>
            <person name="Cate J.H.D."/>
            <person name="Banfield J.F."/>
        </authorList>
    </citation>
    <scope>NUCLEOTIDE SEQUENCE</scope>
    <source>
        <strain evidence="1">NC_groundwater_1813_Pr3_B-0.1um_71_17</strain>
    </source>
</reference>
<gene>
    <name evidence="1" type="primary">tssB</name>
    <name evidence="1" type="ORF">HZA61_00105</name>
</gene>
<dbReference type="Pfam" id="PF05591">
    <property type="entry name" value="T6SS_VipA"/>
    <property type="match status" value="1"/>
</dbReference>
<accession>A0A933W8Y9</accession>
<dbReference type="EMBL" id="JACRIW010000001">
    <property type="protein sequence ID" value="MBI5167864.1"/>
    <property type="molecule type" value="Genomic_DNA"/>
</dbReference>
<dbReference type="PANTHER" id="PTHR35850">
    <property type="entry name" value="CYTOPLASMIC PROTEIN-RELATED"/>
    <property type="match status" value="1"/>
</dbReference>
<organism evidence="1 2">
    <name type="scientific">Eiseniibacteriota bacterium</name>
    <dbReference type="NCBI Taxonomy" id="2212470"/>
    <lineage>
        <taxon>Bacteria</taxon>
        <taxon>Candidatus Eiseniibacteriota</taxon>
    </lineage>
</organism>
<sequence length="160" mass="17673">MAKDGSVGPKSRINIRYKADTGGAQKEIELPLKMLVMGDFTGRADSTPLADRKATSINKDNFHEVMSQQKLEAKVTVKDKLTNDPDSQLAVNLKFDSLKDFTPGQIAHQVPELAKLMELREALMSLKGDLNKADFRKKIESMVADPAMREKLMAVLGNEG</sequence>